<reference evidence="1 2" key="1">
    <citation type="journal article" date="2021" name="Elife">
        <title>Chloroplast acquisition without the gene transfer in kleptoplastic sea slugs, Plakobranchus ocellatus.</title>
        <authorList>
            <person name="Maeda T."/>
            <person name="Takahashi S."/>
            <person name="Yoshida T."/>
            <person name="Shimamura S."/>
            <person name="Takaki Y."/>
            <person name="Nagai Y."/>
            <person name="Toyoda A."/>
            <person name="Suzuki Y."/>
            <person name="Arimoto A."/>
            <person name="Ishii H."/>
            <person name="Satoh N."/>
            <person name="Nishiyama T."/>
            <person name="Hasebe M."/>
            <person name="Maruyama T."/>
            <person name="Minagawa J."/>
            <person name="Obokata J."/>
            <person name="Shigenobu S."/>
        </authorList>
    </citation>
    <scope>NUCLEOTIDE SEQUENCE [LARGE SCALE GENOMIC DNA]</scope>
</reference>
<keyword evidence="1" id="KW-0255">Endonuclease</keyword>
<gene>
    <name evidence="1" type="ORF">ElyMa_005826400</name>
</gene>
<dbReference type="PANTHER" id="PTHR47027">
    <property type="entry name" value="REVERSE TRANSCRIPTASE DOMAIN-CONTAINING PROTEIN"/>
    <property type="match status" value="1"/>
</dbReference>
<sequence>MYGCEAWTITKEIHKKIEAAEMWFFRRMLRVPWTARKMNKEVLKETETTRSFMNRIRRRQAKFVAHIMRREGLDLENLVTTGRMEGKKSRGRQREKMLDGMTSWMVTKTMTDALSETWDREN</sequence>
<keyword evidence="1" id="KW-0540">Nuclease</keyword>
<proteinExistence type="predicted"/>
<evidence type="ECO:0000313" key="1">
    <source>
        <dbReference type="EMBL" id="GFR77493.1"/>
    </source>
</evidence>
<accession>A0AAV4FXQ1</accession>
<organism evidence="1 2">
    <name type="scientific">Elysia marginata</name>
    <dbReference type="NCBI Taxonomy" id="1093978"/>
    <lineage>
        <taxon>Eukaryota</taxon>
        <taxon>Metazoa</taxon>
        <taxon>Spiralia</taxon>
        <taxon>Lophotrochozoa</taxon>
        <taxon>Mollusca</taxon>
        <taxon>Gastropoda</taxon>
        <taxon>Heterobranchia</taxon>
        <taxon>Euthyneura</taxon>
        <taxon>Panpulmonata</taxon>
        <taxon>Sacoglossa</taxon>
        <taxon>Placobranchoidea</taxon>
        <taxon>Plakobranchidae</taxon>
        <taxon>Elysia</taxon>
    </lineage>
</organism>
<name>A0AAV4FXQ1_9GAST</name>
<evidence type="ECO:0000313" key="2">
    <source>
        <dbReference type="Proteomes" id="UP000762676"/>
    </source>
</evidence>
<dbReference type="PANTHER" id="PTHR47027:SF25">
    <property type="entry name" value="REVERSE TRANSCRIPTASE DOMAIN-CONTAINING PROTEIN"/>
    <property type="match status" value="1"/>
</dbReference>
<dbReference type="Proteomes" id="UP000762676">
    <property type="component" value="Unassembled WGS sequence"/>
</dbReference>
<protein>
    <submittedName>
        <fullName evidence="1">Endonuclease-reverse transcriptase</fullName>
    </submittedName>
</protein>
<dbReference type="EMBL" id="BMAT01011694">
    <property type="protein sequence ID" value="GFR77493.1"/>
    <property type="molecule type" value="Genomic_DNA"/>
</dbReference>
<keyword evidence="1" id="KW-0378">Hydrolase</keyword>
<dbReference type="GO" id="GO:0004519">
    <property type="term" value="F:endonuclease activity"/>
    <property type="evidence" value="ECO:0007669"/>
    <property type="project" value="UniProtKB-KW"/>
</dbReference>
<dbReference type="AlphaFoldDB" id="A0AAV4FXQ1"/>
<keyword evidence="2" id="KW-1185">Reference proteome</keyword>
<comment type="caution">
    <text evidence="1">The sequence shown here is derived from an EMBL/GenBank/DDBJ whole genome shotgun (WGS) entry which is preliminary data.</text>
</comment>